<proteinExistence type="predicted"/>
<keyword evidence="2" id="KW-1185">Reference proteome</keyword>
<protein>
    <submittedName>
        <fullName evidence="1">Uncharacterized protein</fullName>
    </submittedName>
</protein>
<organism evidence="1 2">
    <name type="scientific">Malassezia yamatoensis</name>
    <dbReference type="NCBI Taxonomy" id="253288"/>
    <lineage>
        <taxon>Eukaryota</taxon>
        <taxon>Fungi</taxon>
        <taxon>Dikarya</taxon>
        <taxon>Basidiomycota</taxon>
        <taxon>Ustilaginomycotina</taxon>
        <taxon>Malasseziomycetes</taxon>
        <taxon>Malasseziales</taxon>
        <taxon>Malasseziaceae</taxon>
        <taxon>Malassezia</taxon>
    </lineage>
</organism>
<dbReference type="Proteomes" id="UP001219567">
    <property type="component" value="Chromosome 1"/>
</dbReference>
<gene>
    <name evidence="1" type="ORF">MYAM1_001539</name>
</gene>
<evidence type="ECO:0000313" key="1">
    <source>
        <dbReference type="EMBL" id="WFC98807.1"/>
    </source>
</evidence>
<sequence>MSLDTSVRALNGMPSLRPGENIIGNDETKRTQVMLDTLDVSFERLGAGQYRLPLFSAAYYELEFFLVTSASTEAQRAHLLIQFHEGGADGFRKTLARARENYNQRQQYMEPLRTFQHITN</sequence>
<dbReference type="AlphaFoldDB" id="A0AAJ5YSA1"/>
<dbReference type="EMBL" id="CP119943">
    <property type="protein sequence ID" value="WFC98807.1"/>
    <property type="molecule type" value="Genomic_DNA"/>
</dbReference>
<evidence type="ECO:0000313" key="2">
    <source>
        <dbReference type="Proteomes" id="UP001219567"/>
    </source>
</evidence>
<name>A0AAJ5YSA1_9BASI</name>
<accession>A0AAJ5YSA1</accession>
<reference evidence="1 2" key="1">
    <citation type="submission" date="2023-03" db="EMBL/GenBank/DDBJ databases">
        <title>Mating type loci evolution in Malassezia.</title>
        <authorList>
            <person name="Coelho M.A."/>
        </authorList>
    </citation>
    <scope>NUCLEOTIDE SEQUENCE [LARGE SCALE GENOMIC DNA]</scope>
    <source>
        <strain evidence="1 2">CBS 9725</strain>
    </source>
</reference>